<dbReference type="GO" id="GO:0005506">
    <property type="term" value="F:iron ion binding"/>
    <property type="evidence" value="ECO:0007669"/>
    <property type="project" value="InterPro"/>
</dbReference>
<feature type="transmembrane region" description="Helical" evidence="10">
    <location>
        <begin position="12"/>
        <end position="31"/>
    </location>
</feature>
<dbReference type="AlphaFoldDB" id="A0A9Q0HML8"/>
<dbReference type="EMBL" id="JAMQYH010000004">
    <property type="protein sequence ID" value="KAJ1691125.1"/>
    <property type="molecule type" value="Genomic_DNA"/>
</dbReference>
<evidence type="ECO:0000256" key="5">
    <source>
        <dbReference type="ARBA" id="ARBA00023002"/>
    </source>
</evidence>
<accession>A0A9Q0HML8</accession>
<reference evidence="11" key="1">
    <citation type="journal article" date="2022" name="Cell">
        <title>Repeat-based holocentromeres influence genome architecture and karyotype evolution.</title>
        <authorList>
            <person name="Hofstatter P.G."/>
            <person name="Thangavel G."/>
            <person name="Lux T."/>
            <person name="Neumann P."/>
            <person name="Vondrak T."/>
            <person name="Novak P."/>
            <person name="Zhang M."/>
            <person name="Costa L."/>
            <person name="Castellani M."/>
            <person name="Scott A."/>
            <person name="Toegelov H."/>
            <person name="Fuchs J."/>
            <person name="Mata-Sucre Y."/>
            <person name="Dias Y."/>
            <person name="Vanzela A.L.L."/>
            <person name="Huettel B."/>
            <person name="Almeida C.C.S."/>
            <person name="Simkova H."/>
            <person name="Souza G."/>
            <person name="Pedrosa-Harand A."/>
            <person name="Macas J."/>
            <person name="Mayer K.F.X."/>
            <person name="Houben A."/>
            <person name="Marques A."/>
        </authorList>
    </citation>
    <scope>NUCLEOTIDE SEQUENCE</scope>
    <source>
        <strain evidence="11">RhyBre1mFocal</strain>
    </source>
</reference>
<dbReference type="PANTHER" id="PTHR24301:SF2">
    <property type="entry name" value="THROMBOXANE-A SYNTHASE"/>
    <property type="match status" value="1"/>
</dbReference>
<evidence type="ECO:0000256" key="6">
    <source>
        <dbReference type="ARBA" id="ARBA00023004"/>
    </source>
</evidence>
<gene>
    <name evidence="11" type="ORF">LUZ63_015280</name>
</gene>
<dbReference type="PRINTS" id="PR00385">
    <property type="entry name" value="P450"/>
</dbReference>
<dbReference type="PRINTS" id="PR00463">
    <property type="entry name" value="EP450I"/>
</dbReference>
<feature type="binding site" description="axial binding residue" evidence="8">
    <location>
        <position position="464"/>
    </location>
    <ligand>
        <name>heme</name>
        <dbReference type="ChEBI" id="CHEBI:30413"/>
    </ligand>
    <ligandPart>
        <name>Fe</name>
        <dbReference type="ChEBI" id="CHEBI:18248"/>
    </ligandPart>
</feature>
<name>A0A9Q0HML8_9POAL</name>
<dbReference type="PROSITE" id="PS00086">
    <property type="entry name" value="CYTOCHROME_P450"/>
    <property type="match status" value="1"/>
</dbReference>
<evidence type="ECO:0000256" key="4">
    <source>
        <dbReference type="ARBA" id="ARBA00022723"/>
    </source>
</evidence>
<keyword evidence="3 8" id="KW-0349">Heme</keyword>
<dbReference type="GO" id="GO:0020037">
    <property type="term" value="F:heme binding"/>
    <property type="evidence" value="ECO:0007669"/>
    <property type="project" value="InterPro"/>
</dbReference>
<dbReference type="FunFam" id="1.10.630.10:FF:000182">
    <property type="entry name" value="Cytochrome P450 3A4"/>
    <property type="match status" value="1"/>
</dbReference>
<comment type="similarity">
    <text evidence="2 9">Belongs to the cytochrome P450 family.</text>
</comment>
<evidence type="ECO:0000313" key="12">
    <source>
        <dbReference type="Proteomes" id="UP001151287"/>
    </source>
</evidence>
<evidence type="ECO:0000256" key="1">
    <source>
        <dbReference type="ARBA" id="ARBA00001971"/>
    </source>
</evidence>
<keyword evidence="4 8" id="KW-0479">Metal-binding</keyword>
<dbReference type="InterPro" id="IPR001128">
    <property type="entry name" value="Cyt_P450"/>
</dbReference>
<evidence type="ECO:0000256" key="9">
    <source>
        <dbReference type="RuleBase" id="RU000461"/>
    </source>
</evidence>
<evidence type="ECO:0000256" key="3">
    <source>
        <dbReference type="ARBA" id="ARBA00022617"/>
    </source>
</evidence>
<dbReference type="GO" id="GO:0016705">
    <property type="term" value="F:oxidoreductase activity, acting on paired donors, with incorporation or reduction of molecular oxygen"/>
    <property type="evidence" value="ECO:0007669"/>
    <property type="project" value="InterPro"/>
</dbReference>
<dbReference type="InterPro" id="IPR036396">
    <property type="entry name" value="Cyt_P450_sf"/>
</dbReference>
<evidence type="ECO:0000256" key="8">
    <source>
        <dbReference type="PIRSR" id="PIRSR602401-1"/>
    </source>
</evidence>
<dbReference type="PANTHER" id="PTHR24301">
    <property type="entry name" value="THROMBOXANE-A SYNTHASE"/>
    <property type="match status" value="1"/>
</dbReference>
<dbReference type="InterPro" id="IPR017972">
    <property type="entry name" value="Cyt_P450_CS"/>
</dbReference>
<dbReference type="Proteomes" id="UP001151287">
    <property type="component" value="Unassembled WGS sequence"/>
</dbReference>
<protein>
    <recommendedName>
        <fullName evidence="13">Cytochrome P450</fullName>
    </recommendedName>
</protein>
<evidence type="ECO:0000256" key="10">
    <source>
        <dbReference type="SAM" id="Phobius"/>
    </source>
</evidence>
<keyword evidence="12" id="KW-1185">Reference proteome</keyword>
<evidence type="ECO:0000313" key="11">
    <source>
        <dbReference type="EMBL" id="KAJ1691125.1"/>
    </source>
</evidence>
<sequence length="518" mass="59388">MTMAGREIEGIAPYLFTFISLTVCSIFYFYASFWRVRHLPGPPTIPFLGHLPLIAKFGPDIFTVLAEKYGPIFRFHLGRQPLVIVADPELCKEVGIKKFKSIPNRSLPSPIAGSKLHQKGLFFTRDSRWSAMRNTVISLYQPSHLASLIPMMQTYIVRVVQVLSDVSDEEDVAFSDISLKLATDIIGQAAFGIDFALTKEKPYFDLSLDKESQAFIKEHIYSTTSLKMDLSGSFSIILGLIMPFLQGPFQQILKRIPYSGDWRIYKTNIRLTKRLNEIVSKRASEKKESKDFLSLILNEREKNELARNIFTPDYINALTYEHLLAGSATTAFTLSSIVYLVAKYPEVEEKLLEEIDRFPKDLVPTADDLQHKFPYLDQVIKEAMRFYTVSPLIARETSQAVEIGGNFLPKGTWVWIAPGVLSKDSNHFPDPHEFRPERFDPNCQEEKNRHPYAHIPFGLGPRACIGQKFSLQEIKLTLIYLYQNFVFRHSPKMENPLQFQYGIVLNFKYGVHLRVVKR</sequence>
<comment type="cofactor">
    <cofactor evidence="1 8">
        <name>heme</name>
        <dbReference type="ChEBI" id="CHEBI:30413"/>
    </cofactor>
</comment>
<evidence type="ECO:0000256" key="7">
    <source>
        <dbReference type="ARBA" id="ARBA00023033"/>
    </source>
</evidence>
<evidence type="ECO:0008006" key="13">
    <source>
        <dbReference type="Google" id="ProtNLM"/>
    </source>
</evidence>
<comment type="caution">
    <text evidence="11">The sequence shown here is derived from an EMBL/GenBank/DDBJ whole genome shotgun (WGS) entry which is preliminary data.</text>
</comment>
<proteinExistence type="inferred from homology"/>
<keyword evidence="10" id="KW-0472">Membrane</keyword>
<keyword evidence="10" id="KW-0812">Transmembrane</keyword>
<keyword evidence="6 8" id="KW-0408">Iron</keyword>
<organism evidence="11 12">
    <name type="scientific">Rhynchospora breviuscula</name>
    <dbReference type="NCBI Taxonomy" id="2022672"/>
    <lineage>
        <taxon>Eukaryota</taxon>
        <taxon>Viridiplantae</taxon>
        <taxon>Streptophyta</taxon>
        <taxon>Embryophyta</taxon>
        <taxon>Tracheophyta</taxon>
        <taxon>Spermatophyta</taxon>
        <taxon>Magnoliopsida</taxon>
        <taxon>Liliopsida</taxon>
        <taxon>Poales</taxon>
        <taxon>Cyperaceae</taxon>
        <taxon>Cyperoideae</taxon>
        <taxon>Rhynchosporeae</taxon>
        <taxon>Rhynchospora</taxon>
    </lineage>
</organism>
<keyword evidence="7 9" id="KW-0503">Monooxygenase</keyword>
<dbReference type="InterPro" id="IPR002401">
    <property type="entry name" value="Cyt_P450_E_grp-I"/>
</dbReference>
<keyword evidence="5 9" id="KW-0560">Oxidoreductase</keyword>
<dbReference type="SUPFAM" id="SSF48264">
    <property type="entry name" value="Cytochrome P450"/>
    <property type="match status" value="1"/>
</dbReference>
<keyword evidence="10" id="KW-1133">Transmembrane helix</keyword>
<dbReference type="OrthoDB" id="1470350at2759"/>
<dbReference type="Pfam" id="PF00067">
    <property type="entry name" value="p450"/>
    <property type="match status" value="1"/>
</dbReference>
<dbReference type="GO" id="GO:0004497">
    <property type="term" value="F:monooxygenase activity"/>
    <property type="evidence" value="ECO:0007669"/>
    <property type="project" value="UniProtKB-KW"/>
</dbReference>
<dbReference type="Gene3D" id="1.10.630.10">
    <property type="entry name" value="Cytochrome P450"/>
    <property type="match status" value="1"/>
</dbReference>
<evidence type="ECO:0000256" key="2">
    <source>
        <dbReference type="ARBA" id="ARBA00010617"/>
    </source>
</evidence>